<dbReference type="OrthoDB" id="3177283at2"/>
<accession>A0A369LBV2</accession>
<reference evidence="1 2" key="1">
    <citation type="journal article" date="2018" name="Elife">
        <title>Discovery and characterization of a prevalent human gut bacterial enzyme sufficient for the inactivation of a family of plant toxins.</title>
        <authorList>
            <person name="Koppel N."/>
            <person name="Bisanz J.E."/>
            <person name="Pandelia M.E."/>
            <person name="Turnbaugh P.J."/>
            <person name="Balskus E.P."/>
        </authorList>
    </citation>
    <scope>NUCLEOTIDE SEQUENCE [LARGE SCALE GENOMIC DNA]</scope>
    <source>
        <strain evidence="2">anaerobia AP69FAA</strain>
    </source>
</reference>
<evidence type="ECO:0000313" key="1">
    <source>
        <dbReference type="EMBL" id="RDB55635.1"/>
    </source>
</evidence>
<dbReference type="RefSeq" id="WP_114620586.1">
    <property type="nucleotide sequence ID" value="NZ_PPTP01000004.1"/>
</dbReference>
<dbReference type="STRING" id="1034345.GCA_000236865_00603"/>
<keyword evidence="2" id="KW-1185">Reference proteome</keyword>
<dbReference type="AlphaFoldDB" id="A0A369LBV2"/>
<dbReference type="Proteomes" id="UP000253792">
    <property type="component" value="Unassembled WGS sequence"/>
</dbReference>
<comment type="caution">
    <text evidence="1">The sequence shown here is derived from an EMBL/GenBank/DDBJ whole genome shotgun (WGS) entry which is preliminary data.</text>
</comment>
<name>A0A369LBV2_9ACTN</name>
<protein>
    <submittedName>
        <fullName evidence="1">Uncharacterized protein</fullName>
    </submittedName>
</protein>
<sequence>MKKTMSGNKYEVALDETWELFGQYMSGAHAGLCCVISSESLSEAAEKALDSSLAALGYGHDACTFVVPGDLDQQALFVLIEGLDPICIVAADGKSAALLGQAYHLAVPSGKATRLLGRITVSFLDFESLLKTPQDKQIAWALLKKLPRFGDKRSGK</sequence>
<organism evidence="1 2">
    <name type="scientific">Senegalimassilia anaerobia</name>
    <dbReference type="NCBI Taxonomy" id="1473216"/>
    <lineage>
        <taxon>Bacteria</taxon>
        <taxon>Bacillati</taxon>
        <taxon>Actinomycetota</taxon>
        <taxon>Coriobacteriia</taxon>
        <taxon>Coriobacteriales</taxon>
        <taxon>Coriobacteriaceae</taxon>
        <taxon>Senegalimassilia</taxon>
    </lineage>
</organism>
<gene>
    <name evidence="1" type="ORF">C1880_05270</name>
</gene>
<proteinExistence type="predicted"/>
<evidence type="ECO:0000313" key="2">
    <source>
        <dbReference type="Proteomes" id="UP000253792"/>
    </source>
</evidence>
<dbReference type="EMBL" id="PPTP01000004">
    <property type="protein sequence ID" value="RDB55635.1"/>
    <property type="molecule type" value="Genomic_DNA"/>
</dbReference>